<dbReference type="VEuPathDB" id="TriTrypDB:TRSC58_01598"/>
<comment type="caution">
    <text evidence="2">The sequence shown here is derived from an EMBL/GenBank/DDBJ whole genome shotgun (WGS) entry which is preliminary data.</text>
</comment>
<dbReference type="AlphaFoldDB" id="A0A422NS60"/>
<accession>A0A422NS60</accession>
<dbReference type="RefSeq" id="XP_029240282.1">
    <property type="nucleotide sequence ID" value="XM_029379808.1"/>
</dbReference>
<organism evidence="2 3">
    <name type="scientific">Trypanosoma rangeli</name>
    <dbReference type="NCBI Taxonomy" id="5698"/>
    <lineage>
        <taxon>Eukaryota</taxon>
        <taxon>Discoba</taxon>
        <taxon>Euglenozoa</taxon>
        <taxon>Kinetoplastea</taxon>
        <taxon>Metakinetoplastina</taxon>
        <taxon>Trypanosomatida</taxon>
        <taxon>Trypanosomatidae</taxon>
        <taxon>Trypanosoma</taxon>
        <taxon>Herpetosoma</taxon>
    </lineage>
</organism>
<feature type="region of interest" description="Disordered" evidence="1">
    <location>
        <begin position="72"/>
        <end position="91"/>
    </location>
</feature>
<evidence type="ECO:0000313" key="3">
    <source>
        <dbReference type="Proteomes" id="UP000283634"/>
    </source>
</evidence>
<evidence type="ECO:0000256" key="1">
    <source>
        <dbReference type="SAM" id="MobiDB-lite"/>
    </source>
</evidence>
<proteinExistence type="predicted"/>
<name>A0A422NS60_TRYRA</name>
<keyword evidence="3" id="KW-1185">Reference proteome</keyword>
<feature type="compositionally biased region" description="Basic and acidic residues" evidence="1">
    <location>
        <begin position="77"/>
        <end position="91"/>
    </location>
</feature>
<gene>
    <name evidence="2" type="ORF">TraAM80_02817</name>
</gene>
<dbReference type="GeneID" id="40326750"/>
<dbReference type="OMA" id="ISHTKAM"/>
<protein>
    <submittedName>
        <fullName evidence="2">Uncharacterized protein</fullName>
    </submittedName>
</protein>
<dbReference type="EMBL" id="MKGL01000070">
    <property type="protein sequence ID" value="RNF08244.1"/>
    <property type="molecule type" value="Genomic_DNA"/>
</dbReference>
<sequence>MFVQQDIFGEVTSEAKSQVPNLTREEELLLCGVRPGSEFLPLLYSALASLQGKSKRMSPVPSAALRRVAAGNDGSDYDLKGEKPSSGVRERTHAFSPLKNVAESSQNNGFTAFSDVKHGIGYRSQGRLPSVTHNRAMPPQLPPPRVVAPVLMPMCDAAPPAPPRPLPPKVILNDLRGGALPPLNTEVSIDMDFLKGSPRPTGGLNLKTVGHPRLFTSGAIPISHTKAMPAKMGDLTLPLSWPSHEDHTKHLGGRGCIGNKAPLAPLRNFGKSPAGGLLPKK</sequence>
<reference evidence="2 3" key="1">
    <citation type="journal article" date="2018" name="BMC Genomics">
        <title>Genomic comparison of Trypanosoma conorhini and Trypanosoma rangeli to Trypanosoma cruzi strains of high and low virulence.</title>
        <authorList>
            <person name="Bradwell K.R."/>
            <person name="Koparde V.N."/>
            <person name="Matveyev A.V."/>
            <person name="Serrano M.G."/>
            <person name="Alves J.M."/>
            <person name="Parikh H."/>
            <person name="Huang B."/>
            <person name="Lee V."/>
            <person name="Espinosa-Alvarez O."/>
            <person name="Ortiz P.A."/>
            <person name="Costa-Martins A.G."/>
            <person name="Teixeira M.M."/>
            <person name="Buck G.A."/>
        </authorList>
    </citation>
    <scope>NUCLEOTIDE SEQUENCE [LARGE SCALE GENOMIC DNA]</scope>
    <source>
        <strain evidence="2 3">AM80</strain>
    </source>
</reference>
<dbReference type="OrthoDB" id="243907at2759"/>
<dbReference type="Proteomes" id="UP000283634">
    <property type="component" value="Unassembled WGS sequence"/>
</dbReference>
<evidence type="ECO:0000313" key="2">
    <source>
        <dbReference type="EMBL" id="RNF08244.1"/>
    </source>
</evidence>